<protein>
    <submittedName>
        <fullName evidence="1">Uncharacterized protein</fullName>
    </submittedName>
</protein>
<evidence type="ECO:0000313" key="2">
    <source>
        <dbReference type="Proteomes" id="UP000286974"/>
    </source>
</evidence>
<proteinExistence type="predicted"/>
<evidence type="ECO:0000313" key="1">
    <source>
        <dbReference type="EMBL" id="GAY72550.1"/>
    </source>
</evidence>
<dbReference type="AlphaFoldDB" id="A0A401FJH7"/>
<comment type="caution">
    <text evidence="1">The sequence shown here is derived from an EMBL/GenBank/DDBJ whole genome shotgun (WGS) entry which is preliminary data.</text>
</comment>
<dbReference type="EMBL" id="BEXA01000001">
    <property type="protein sequence ID" value="GAY72550.1"/>
    <property type="molecule type" value="Genomic_DNA"/>
</dbReference>
<reference evidence="1 2" key="1">
    <citation type="submission" date="2017-11" db="EMBL/GenBank/DDBJ databases">
        <title>Draft Genome Sequence of Lactobacillus curieae NBRC 111893 isolated from Koso, a Japanese sugar-Vegetable Fermented Beverage.</title>
        <authorList>
            <person name="Chiou T.Y."/>
            <person name="Oshima K."/>
            <person name="Suda W."/>
            <person name="Hattori M."/>
            <person name="Takahashi T."/>
        </authorList>
    </citation>
    <scope>NUCLEOTIDE SEQUENCE [LARGE SCALE GENOMIC DNA]</scope>
    <source>
        <strain evidence="1 2">NBRC111893</strain>
    </source>
</reference>
<accession>A0A401FJH7</accession>
<name>A0A401FJH7_9LACO</name>
<organism evidence="1 2">
    <name type="scientific">Lentilactobacillus kosonis</name>
    <dbReference type="NCBI Taxonomy" id="2810561"/>
    <lineage>
        <taxon>Bacteria</taxon>
        <taxon>Bacillati</taxon>
        <taxon>Bacillota</taxon>
        <taxon>Bacilli</taxon>
        <taxon>Lactobacillales</taxon>
        <taxon>Lactobacillaceae</taxon>
        <taxon>Lentilactobacillus</taxon>
    </lineage>
</organism>
<dbReference type="Proteomes" id="UP000286974">
    <property type="component" value="Unassembled WGS sequence"/>
</dbReference>
<keyword evidence="2" id="KW-1185">Reference proteome</keyword>
<gene>
    <name evidence="1" type="ORF">NBRC111893_696</name>
</gene>
<sequence length="52" mass="5956">MELWNSENHDALKLEHLPERLGPIIDSTKSRFKKVILLFTSANYADLSALTQ</sequence>